<dbReference type="EMBL" id="UGTI01000001">
    <property type="protein sequence ID" value="SUB78360.1"/>
    <property type="molecule type" value="Genomic_DNA"/>
</dbReference>
<dbReference type="Proteomes" id="UP000254263">
    <property type="component" value="Unassembled WGS sequence"/>
</dbReference>
<evidence type="ECO:0000313" key="4">
    <source>
        <dbReference type="Proteomes" id="UP000254263"/>
    </source>
</evidence>
<dbReference type="RefSeq" id="WP_018360360.1">
    <property type="nucleotide sequence ID" value="NZ_UGTI01000001.1"/>
</dbReference>
<evidence type="ECO:0000256" key="1">
    <source>
        <dbReference type="SAM" id="SignalP"/>
    </source>
</evidence>
<feature type="chain" id="PRO_5017036576" description="DUF5689 domain-containing protein" evidence="1">
    <location>
        <begin position="25"/>
        <end position="272"/>
    </location>
</feature>
<name>A0A379DIZ7_9PORP</name>
<evidence type="ECO:0000313" key="3">
    <source>
        <dbReference type="EMBL" id="SUB78360.1"/>
    </source>
</evidence>
<dbReference type="AlphaFoldDB" id="A0A379DIZ7"/>
<proteinExistence type="predicted"/>
<sequence length="272" mass="29922">MKINNIKKGVNAILIALCAVFTFASCDYNNPDEPPMPDYSPDIKRTHSITELKKLYKTGGTVIKDAVIIKGKVSTDDIEGNFYKSLSIQDETGGIEIKLAGSNLGRLYPQGSTVVVYCKGLVLGQYGNQINLGYKAAEERYENAFIPEFQIPQTLKLMGLGKVSPRILTIDQLDKKYANTLVTIPEVQFVKSELGQTYADAANKEANKAINRTLIDKAGKTVIVRTSSYARFAGKRLPGGSGSITALLSYFGNTAQLYIVYEKDVELNEPRF</sequence>
<feature type="domain" description="DUF5689" evidence="2">
    <location>
        <begin position="45"/>
        <end position="265"/>
    </location>
</feature>
<evidence type="ECO:0000259" key="2">
    <source>
        <dbReference type="Pfam" id="PF18942"/>
    </source>
</evidence>
<feature type="signal peptide" evidence="1">
    <location>
        <begin position="1"/>
        <end position="24"/>
    </location>
</feature>
<reference evidence="3 4" key="1">
    <citation type="submission" date="2018-06" db="EMBL/GenBank/DDBJ databases">
        <authorList>
            <consortium name="Pathogen Informatics"/>
            <person name="Doyle S."/>
        </authorList>
    </citation>
    <scope>NUCLEOTIDE SEQUENCE [LARGE SCALE GENOMIC DNA]</scope>
    <source>
        <strain evidence="3 4">NCTC13100</strain>
    </source>
</reference>
<accession>A0A379DIZ7</accession>
<organism evidence="3 4">
    <name type="scientific">Porphyromonas macacae</name>
    <dbReference type="NCBI Taxonomy" id="28115"/>
    <lineage>
        <taxon>Bacteria</taxon>
        <taxon>Pseudomonadati</taxon>
        <taxon>Bacteroidota</taxon>
        <taxon>Bacteroidia</taxon>
        <taxon>Bacteroidales</taxon>
        <taxon>Porphyromonadaceae</taxon>
        <taxon>Porphyromonas</taxon>
    </lineage>
</organism>
<protein>
    <recommendedName>
        <fullName evidence="2">DUF5689 domain-containing protein</fullName>
    </recommendedName>
</protein>
<dbReference type="PROSITE" id="PS51257">
    <property type="entry name" value="PROKAR_LIPOPROTEIN"/>
    <property type="match status" value="1"/>
</dbReference>
<keyword evidence="1" id="KW-0732">Signal</keyword>
<dbReference type="InterPro" id="IPR043744">
    <property type="entry name" value="DUF5689"/>
</dbReference>
<dbReference type="Pfam" id="PF18942">
    <property type="entry name" value="DUF5689"/>
    <property type="match status" value="1"/>
</dbReference>
<gene>
    <name evidence="3" type="ORF">NCTC13100_01526</name>
</gene>